<comment type="caution">
    <text evidence="3">The sequence shown here is derived from an EMBL/GenBank/DDBJ whole genome shotgun (WGS) entry which is preliminary data.</text>
</comment>
<evidence type="ECO:0000313" key="4">
    <source>
        <dbReference type="Proteomes" id="UP000281245"/>
    </source>
</evidence>
<accession>A0A3M6X1V4</accession>
<dbReference type="EMBL" id="QWIJ01000639">
    <property type="protein sequence ID" value="RMX80136.1"/>
    <property type="molecule type" value="Genomic_DNA"/>
</dbReference>
<organism evidence="3 5">
    <name type="scientific">Hortaea werneckii</name>
    <name type="common">Black yeast</name>
    <name type="synonym">Cladosporium werneckii</name>
    <dbReference type="NCBI Taxonomy" id="91943"/>
    <lineage>
        <taxon>Eukaryota</taxon>
        <taxon>Fungi</taxon>
        <taxon>Dikarya</taxon>
        <taxon>Ascomycota</taxon>
        <taxon>Pezizomycotina</taxon>
        <taxon>Dothideomycetes</taxon>
        <taxon>Dothideomycetidae</taxon>
        <taxon>Mycosphaerellales</taxon>
        <taxon>Teratosphaeriaceae</taxon>
        <taxon>Hortaea</taxon>
    </lineage>
</organism>
<proteinExistence type="predicted"/>
<dbReference type="Proteomes" id="UP000281245">
    <property type="component" value="Unassembled WGS sequence"/>
</dbReference>
<protein>
    <submittedName>
        <fullName evidence="3">Uncharacterized protein</fullName>
    </submittedName>
</protein>
<gene>
    <name evidence="3" type="ORF">D0868_15449</name>
    <name evidence="2" type="ORF">D0869_07781</name>
</gene>
<evidence type="ECO:0000313" key="5">
    <source>
        <dbReference type="Proteomes" id="UP000282582"/>
    </source>
</evidence>
<evidence type="ECO:0000256" key="1">
    <source>
        <dbReference type="SAM" id="MobiDB-lite"/>
    </source>
</evidence>
<evidence type="ECO:0000313" key="2">
    <source>
        <dbReference type="EMBL" id="RMX80136.1"/>
    </source>
</evidence>
<dbReference type="Proteomes" id="UP000282582">
    <property type="component" value="Unassembled WGS sequence"/>
</dbReference>
<dbReference type="OrthoDB" id="3938544at2759"/>
<dbReference type="AlphaFoldDB" id="A0A3M6X1V4"/>
<reference evidence="4 5" key="1">
    <citation type="journal article" date="2018" name="BMC Genomics">
        <title>Genomic evidence for intraspecific hybridization in a clonal and extremely halotolerant yeast.</title>
        <authorList>
            <person name="Gostincar C."/>
            <person name="Stajich J.E."/>
            <person name="Zupancic J."/>
            <person name="Zalar P."/>
            <person name="Gunde-Cimerman N."/>
        </authorList>
    </citation>
    <scope>NUCLEOTIDE SEQUENCE [LARGE SCALE GENOMIC DNA]</scope>
    <source>
        <strain evidence="3 5">EXF-6654</strain>
        <strain evidence="2 4">EXF-6656</strain>
    </source>
</reference>
<feature type="region of interest" description="Disordered" evidence="1">
    <location>
        <begin position="83"/>
        <end position="104"/>
    </location>
</feature>
<evidence type="ECO:0000313" key="3">
    <source>
        <dbReference type="EMBL" id="RMX84671.1"/>
    </source>
</evidence>
<sequence>MAEVHDDDNALFAIEVDVDDYADTAAADNPSSSTTNHQDDAATMPVSRTFQSESAFQVQKEAYRAKIDQGGLEAELVRAVPALLPLPPPPHRRETTSSEVGCRGGEVDEAGKVKLSKKETQLLGYTVGELYFSRKFQEVIELCERVLALCELDAKTKASVEKWIQRSRARATGQVGGG</sequence>
<name>A0A3M6X1V4_HORWE</name>
<dbReference type="EMBL" id="QWIK01002621">
    <property type="protein sequence ID" value="RMX84671.1"/>
    <property type="molecule type" value="Genomic_DNA"/>
</dbReference>